<evidence type="ECO:0000313" key="7">
    <source>
        <dbReference type="EMBL" id="KAG2186405.1"/>
    </source>
</evidence>
<dbReference type="EMBL" id="JAEPQZ010000001">
    <property type="protein sequence ID" value="KAG2186405.1"/>
    <property type="molecule type" value="Genomic_DNA"/>
</dbReference>
<dbReference type="PROSITE" id="PS51471">
    <property type="entry name" value="FE2OG_OXY"/>
    <property type="match status" value="1"/>
</dbReference>
<dbReference type="InterPro" id="IPR006620">
    <property type="entry name" value="Pro_4_hyd_alph"/>
</dbReference>
<protein>
    <recommendedName>
        <fullName evidence="6">Fe2OG dioxygenase domain-containing protein</fullName>
    </recommendedName>
</protein>
<comment type="cofactor">
    <cofactor evidence="1">
        <name>L-ascorbate</name>
        <dbReference type="ChEBI" id="CHEBI:38290"/>
    </cofactor>
</comment>
<keyword evidence="8" id="KW-1185">Reference proteome</keyword>
<reference evidence="7" key="1">
    <citation type="submission" date="2020-12" db="EMBL/GenBank/DDBJ databases">
        <title>Metabolic potential, ecology and presence of endohyphal bacteria is reflected in genomic diversity of Mucoromycotina.</title>
        <authorList>
            <person name="Muszewska A."/>
            <person name="Okrasinska A."/>
            <person name="Steczkiewicz K."/>
            <person name="Drgas O."/>
            <person name="Orlowska M."/>
            <person name="Perlinska-Lenart U."/>
            <person name="Aleksandrzak-Piekarczyk T."/>
            <person name="Szatraj K."/>
            <person name="Zielenkiewicz U."/>
            <person name="Pilsyk S."/>
            <person name="Malc E."/>
            <person name="Mieczkowski P."/>
            <person name="Kruszewska J.S."/>
            <person name="Biernat P."/>
            <person name="Pawlowska J."/>
        </authorList>
    </citation>
    <scope>NUCLEOTIDE SEQUENCE</scope>
    <source>
        <strain evidence="7">WA0000067209</strain>
    </source>
</reference>
<evidence type="ECO:0000256" key="1">
    <source>
        <dbReference type="ARBA" id="ARBA00001961"/>
    </source>
</evidence>
<dbReference type="InterPro" id="IPR005123">
    <property type="entry name" value="Oxoglu/Fe-dep_dioxygenase_dom"/>
</dbReference>
<dbReference type="InterPro" id="IPR045054">
    <property type="entry name" value="P4HA-like"/>
</dbReference>
<name>A0A8H7Q6V2_MORIS</name>
<dbReference type="InterPro" id="IPR044862">
    <property type="entry name" value="Pro_4_hyd_alph_FE2OG_OXY"/>
</dbReference>
<dbReference type="SMART" id="SM00702">
    <property type="entry name" value="P4Hc"/>
    <property type="match status" value="1"/>
</dbReference>
<sequence>MKQIKSKWPKLFPKSDLQVNELLQGQIYTIPDFFTVKECDNLIAHIEANIPLQKTSGIPKKGEALRSNDRVSVSDPAFADLLWCLGINTVSTSTQAIYKAALPDVPVGLNSNIRIYRYLPGQRFECHYDDTVRDERTNCWTEWTLLIYLTGEDEVSGGETVFYKTEKKKSSVVVAPSKGTALLHRHGASCLLHEGKEVTKGVKYVLRSDVVVN</sequence>
<accession>A0A8H7Q6V2</accession>
<keyword evidence="4" id="KW-0560">Oxidoreductase</keyword>
<keyword evidence="5" id="KW-0408">Iron</keyword>
<comment type="caution">
    <text evidence="7">The sequence shown here is derived from an EMBL/GenBank/DDBJ whole genome shotgun (WGS) entry which is preliminary data.</text>
</comment>
<dbReference type="GO" id="GO:0031418">
    <property type="term" value="F:L-ascorbic acid binding"/>
    <property type="evidence" value="ECO:0007669"/>
    <property type="project" value="InterPro"/>
</dbReference>
<keyword evidence="2" id="KW-0479">Metal-binding</keyword>
<dbReference type="Pfam" id="PF13640">
    <property type="entry name" value="2OG-FeII_Oxy_3"/>
    <property type="match status" value="1"/>
</dbReference>
<dbReference type="PANTHER" id="PTHR10869">
    <property type="entry name" value="PROLYL 4-HYDROXYLASE ALPHA SUBUNIT"/>
    <property type="match status" value="1"/>
</dbReference>
<dbReference type="AlphaFoldDB" id="A0A8H7Q6V2"/>
<dbReference type="GO" id="GO:0005506">
    <property type="term" value="F:iron ion binding"/>
    <property type="evidence" value="ECO:0007669"/>
    <property type="project" value="InterPro"/>
</dbReference>
<evidence type="ECO:0000259" key="6">
    <source>
        <dbReference type="PROSITE" id="PS51471"/>
    </source>
</evidence>
<dbReference type="PANTHER" id="PTHR10869:SF236">
    <property type="entry name" value="PROLYL 4-HYDROXYLASE ALPHA SUBUNIT DOMAIN-CONTAINING PROTEIN"/>
    <property type="match status" value="1"/>
</dbReference>
<dbReference type="GO" id="GO:0005783">
    <property type="term" value="C:endoplasmic reticulum"/>
    <property type="evidence" value="ECO:0007669"/>
    <property type="project" value="TreeGrafter"/>
</dbReference>
<dbReference type="GO" id="GO:0004656">
    <property type="term" value="F:procollagen-proline 4-dioxygenase activity"/>
    <property type="evidence" value="ECO:0007669"/>
    <property type="project" value="TreeGrafter"/>
</dbReference>
<dbReference type="OrthoDB" id="69177at2759"/>
<keyword evidence="3" id="KW-0223">Dioxygenase</keyword>
<evidence type="ECO:0000256" key="3">
    <source>
        <dbReference type="ARBA" id="ARBA00022964"/>
    </source>
</evidence>
<dbReference type="Proteomes" id="UP000654370">
    <property type="component" value="Unassembled WGS sequence"/>
</dbReference>
<evidence type="ECO:0000256" key="5">
    <source>
        <dbReference type="ARBA" id="ARBA00023004"/>
    </source>
</evidence>
<dbReference type="Gene3D" id="2.60.120.620">
    <property type="entry name" value="q2cbj1_9rhob like domain"/>
    <property type="match status" value="1"/>
</dbReference>
<feature type="domain" description="Fe2OG dioxygenase" evidence="6">
    <location>
        <begin position="108"/>
        <end position="212"/>
    </location>
</feature>
<evidence type="ECO:0000256" key="2">
    <source>
        <dbReference type="ARBA" id="ARBA00022723"/>
    </source>
</evidence>
<evidence type="ECO:0000256" key="4">
    <source>
        <dbReference type="ARBA" id="ARBA00023002"/>
    </source>
</evidence>
<gene>
    <name evidence="7" type="ORF">INT43_002843</name>
</gene>
<organism evidence="7 8">
    <name type="scientific">Mortierella isabellina</name>
    <name type="common">Filamentous fungus</name>
    <name type="synonym">Umbelopsis isabellina</name>
    <dbReference type="NCBI Taxonomy" id="91625"/>
    <lineage>
        <taxon>Eukaryota</taxon>
        <taxon>Fungi</taxon>
        <taxon>Fungi incertae sedis</taxon>
        <taxon>Mucoromycota</taxon>
        <taxon>Mucoromycotina</taxon>
        <taxon>Umbelopsidomycetes</taxon>
        <taxon>Umbelopsidales</taxon>
        <taxon>Umbelopsidaceae</taxon>
        <taxon>Umbelopsis</taxon>
    </lineage>
</organism>
<evidence type="ECO:0000313" key="8">
    <source>
        <dbReference type="Proteomes" id="UP000654370"/>
    </source>
</evidence>
<proteinExistence type="predicted"/>